<reference evidence="1 2" key="1">
    <citation type="submission" date="2017-08" db="EMBL/GenBank/DDBJ databases">
        <title>Infants hospitalized years apart are colonized by the same room-sourced microbial strains.</title>
        <authorList>
            <person name="Brooks B."/>
            <person name="Olm M.R."/>
            <person name="Firek B.A."/>
            <person name="Baker R."/>
            <person name="Thomas B.C."/>
            <person name="Morowitz M.J."/>
            <person name="Banfield J.F."/>
        </authorList>
    </citation>
    <scope>NUCLEOTIDE SEQUENCE [LARGE SCALE GENOMIC DNA]</scope>
    <source>
        <strain evidence="1">S2_018_000_R2_101</strain>
    </source>
</reference>
<proteinExistence type="predicted"/>
<name>A0A2W5AEL6_9SPHN</name>
<sequence>MSARRDPAAAIALQLERRAPGVTIAPPRSTPWASVTFNGARHSFSATGDDAAIDALIEGLDCHEFDMRGHIVADIAVADRAPGHCLIEALTVED</sequence>
<dbReference type="EMBL" id="QFNN01000005">
    <property type="protein sequence ID" value="PZO91752.1"/>
    <property type="molecule type" value="Genomic_DNA"/>
</dbReference>
<evidence type="ECO:0000313" key="1">
    <source>
        <dbReference type="EMBL" id="PZO91752.1"/>
    </source>
</evidence>
<comment type="caution">
    <text evidence="1">The sequence shown here is derived from an EMBL/GenBank/DDBJ whole genome shotgun (WGS) entry which is preliminary data.</text>
</comment>
<gene>
    <name evidence="1" type="ORF">DI623_02290</name>
</gene>
<protein>
    <submittedName>
        <fullName evidence="1">Uncharacterized protein</fullName>
    </submittedName>
</protein>
<dbReference type="Proteomes" id="UP000249066">
    <property type="component" value="Unassembled WGS sequence"/>
</dbReference>
<evidence type="ECO:0000313" key="2">
    <source>
        <dbReference type="Proteomes" id="UP000249066"/>
    </source>
</evidence>
<dbReference type="AlphaFoldDB" id="A0A2W5AEL6"/>
<organism evidence="1 2">
    <name type="scientific">Sphingomonas sanxanigenens</name>
    <dbReference type="NCBI Taxonomy" id="397260"/>
    <lineage>
        <taxon>Bacteria</taxon>
        <taxon>Pseudomonadati</taxon>
        <taxon>Pseudomonadota</taxon>
        <taxon>Alphaproteobacteria</taxon>
        <taxon>Sphingomonadales</taxon>
        <taxon>Sphingomonadaceae</taxon>
        <taxon>Sphingomonas</taxon>
    </lineage>
</organism>
<accession>A0A2W5AEL6</accession>